<gene>
    <name evidence="1" type="ORF">FHS32_001465</name>
</gene>
<accession>A0A7W8BL82</accession>
<proteinExistence type="predicted"/>
<protein>
    <submittedName>
        <fullName evidence="1">Uncharacterized protein</fullName>
    </submittedName>
</protein>
<dbReference type="Proteomes" id="UP000568022">
    <property type="component" value="Unassembled WGS sequence"/>
</dbReference>
<evidence type="ECO:0000313" key="1">
    <source>
        <dbReference type="EMBL" id="MBB5124733.1"/>
    </source>
</evidence>
<comment type="caution">
    <text evidence="1">The sequence shown here is derived from an EMBL/GenBank/DDBJ whole genome shotgun (WGS) entry which is preliminary data.</text>
</comment>
<reference evidence="1 2" key="1">
    <citation type="submission" date="2020-08" db="EMBL/GenBank/DDBJ databases">
        <title>Genomic Encyclopedia of Type Strains, Phase III (KMG-III): the genomes of soil and plant-associated and newly described type strains.</title>
        <authorList>
            <person name="Whitman W."/>
        </authorList>
    </citation>
    <scope>NUCLEOTIDE SEQUENCE [LARGE SCALE GENOMIC DNA]</scope>
    <source>
        <strain evidence="1 2">CECT 3226</strain>
    </source>
</reference>
<organism evidence="1 2">
    <name type="scientific">Streptomyces griseoloalbus</name>
    <dbReference type="NCBI Taxonomy" id="67303"/>
    <lineage>
        <taxon>Bacteria</taxon>
        <taxon>Bacillati</taxon>
        <taxon>Actinomycetota</taxon>
        <taxon>Actinomycetes</taxon>
        <taxon>Kitasatosporales</taxon>
        <taxon>Streptomycetaceae</taxon>
        <taxon>Streptomyces</taxon>
    </lineage>
</organism>
<name>A0A7W8BL82_9ACTN</name>
<dbReference type="EMBL" id="JACHJE010000003">
    <property type="protein sequence ID" value="MBB5124733.1"/>
    <property type="molecule type" value="Genomic_DNA"/>
</dbReference>
<dbReference type="AlphaFoldDB" id="A0A7W8BL82"/>
<sequence>MPVTGAEWTDDEAFAAYGLDDATITALHAGALEWADDLAARLLEESDDPHID</sequence>
<evidence type="ECO:0000313" key="2">
    <source>
        <dbReference type="Proteomes" id="UP000568022"/>
    </source>
</evidence>
<keyword evidence="2" id="KW-1185">Reference proteome</keyword>